<feature type="domain" description="RNase H type-1" evidence="2">
    <location>
        <begin position="138"/>
        <end position="246"/>
    </location>
</feature>
<evidence type="ECO:0000313" key="4">
    <source>
        <dbReference type="Proteomes" id="UP001472677"/>
    </source>
</evidence>
<protein>
    <recommendedName>
        <fullName evidence="2">RNase H type-1 domain-containing protein</fullName>
    </recommendedName>
</protein>
<keyword evidence="1" id="KW-1133">Transmembrane helix</keyword>
<sequence length="280" mass="31008">MTNVERVHCGLSSNSSCPSCGCCYESILHILRDCPPDDVFGSLSFLSRIIWLSLVPFWNPGSFLFLRLLEALGLTPIPGLVYSYLFCGSFGSKGMISFLLVTVSLYLTVIGFVLHGLPTLRKSSLFSRLPYNIFSFPERLGVIGGVLRDSSGEWIKGYCKSIGIVSSLHVELWSILVGVRMAWSIGVSRLHVQSNSSVAVRMLRNPMAMTSPLPLVSAIALFSACDWCDFTWVPREQNMVANSMSKLLPSLDYHLAIYDVVPEVIQPLLVCDRDGPPYCR</sequence>
<evidence type="ECO:0000256" key="1">
    <source>
        <dbReference type="SAM" id="Phobius"/>
    </source>
</evidence>
<name>A0ABR2DKC5_9ROSI</name>
<feature type="transmembrane region" description="Helical" evidence="1">
    <location>
        <begin position="98"/>
        <end position="117"/>
    </location>
</feature>
<accession>A0ABR2DKC5</accession>
<dbReference type="Pfam" id="PF13456">
    <property type="entry name" value="RVT_3"/>
    <property type="match status" value="1"/>
</dbReference>
<dbReference type="InterPro" id="IPR044730">
    <property type="entry name" value="RNase_H-like_dom_plant"/>
</dbReference>
<dbReference type="InterPro" id="IPR002156">
    <property type="entry name" value="RNaseH_domain"/>
</dbReference>
<dbReference type="InterPro" id="IPR012337">
    <property type="entry name" value="RNaseH-like_sf"/>
</dbReference>
<reference evidence="3 4" key="1">
    <citation type="journal article" date="2024" name="G3 (Bethesda)">
        <title>Genome assembly of Hibiscus sabdariffa L. provides insights into metabolisms of medicinal natural products.</title>
        <authorList>
            <person name="Kim T."/>
        </authorList>
    </citation>
    <scope>NUCLEOTIDE SEQUENCE [LARGE SCALE GENOMIC DNA]</scope>
    <source>
        <strain evidence="3">TK-2024</strain>
        <tissue evidence="3">Old leaves</tissue>
    </source>
</reference>
<dbReference type="PANTHER" id="PTHR47723:SF19">
    <property type="entry name" value="POLYNUCLEOTIDYL TRANSFERASE, RIBONUCLEASE H-LIKE SUPERFAMILY PROTEIN"/>
    <property type="match status" value="1"/>
</dbReference>
<dbReference type="Gene3D" id="3.30.420.10">
    <property type="entry name" value="Ribonuclease H-like superfamily/Ribonuclease H"/>
    <property type="match status" value="1"/>
</dbReference>
<comment type="caution">
    <text evidence="3">The sequence shown here is derived from an EMBL/GenBank/DDBJ whole genome shotgun (WGS) entry which is preliminary data.</text>
</comment>
<gene>
    <name evidence="3" type="ORF">V6N12_034530</name>
</gene>
<dbReference type="Proteomes" id="UP001472677">
    <property type="component" value="Unassembled WGS sequence"/>
</dbReference>
<dbReference type="EMBL" id="JBBPBM010000027">
    <property type="protein sequence ID" value="KAK8538822.1"/>
    <property type="molecule type" value="Genomic_DNA"/>
</dbReference>
<keyword evidence="1" id="KW-0472">Membrane</keyword>
<dbReference type="SUPFAM" id="SSF53098">
    <property type="entry name" value="Ribonuclease H-like"/>
    <property type="match status" value="1"/>
</dbReference>
<keyword evidence="4" id="KW-1185">Reference proteome</keyword>
<dbReference type="CDD" id="cd06222">
    <property type="entry name" value="RNase_H_like"/>
    <property type="match status" value="1"/>
</dbReference>
<organism evidence="3 4">
    <name type="scientific">Hibiscus sabdariffa</name>
    <name type="common">roselle</name>
    <dbReference type="NCBI Taxonomy" id="183260"/>
    <lineage>
        <taxon>Eukaryota</taxon>
        <taxon>Viridiplantae</taxon>
        <taxon>Streptophyta</taxon>
        <taxon>Embryophyta</taxon>
        <taxon>Tracheophyta</taxon>
        <taxon>Spermatophyta</taxon>
        <taxon>Magnoliopsida</taxon>
        <taxon>eudicotyledons</taxon>
        <taxon>Gunneridae</taxon>
        <taxon>Pentapetalae</taxon>
        <taxon>rosids</taxon>
        <taxon>malvids</taxon>
        <taxon>Malvales</taxon>
        <taxon>Malvaceae</taxon>
        <taxon>Malvoideae</taxon>
        <taxon>Hibiscus</taxon>
    </lineage>
</organism>
<keyword evidence="1" id="KW-0812">Transmembrane</keyword>
<feature type="transmembrane region" description="Helical" evidence="1">
    <location>
        <begin position="39"/>
        <end position="58"/>
    </location>
</feature>
<dbReference type="InterPro" id="IPR053151">
    <property type="entry name" value="RNase_H-like"/>
</dbReference>
<dbReference type="InterPro" id="IPR036397">
    <property type="entry name" value="RNaseH_sf"/>
</dbReference>
<feature type="transmembrane region" description="Helical" evidence="1">
    <location>
        <begin position="64"/>
        <end position="86"/>
    </location>
</feature>
<evidence type="ECO:0000259" key="2">
    <source>
        <dbReference type="Pfam" id="PF13456"/>
    </source>
</evidence>
<dbReference type="PANTHER" id="PTHR47723">
    <property type="entry name" value="OS05G0353850 PROTEIN"/>
    <property type="match status" value="1"/>
</dbReference>
<proteinExistence type="predicted"/>
<evidence type="ECO:0000313" key="3">
    <source>
        <dbReference type="EMBL" id="KAK8538822.1"/>
    </source>
</evidence>